<evidence type="ECO:0000313" key="1">
    <source>
        <dbReference type="EMBL" id="CAF1717373.1"/>
    </source>
</evidence>
<dbReference type="EMBL" id="HG994373">
    <property type="protein sequence ID" value="CAF1717373.1"/>
    <property type="molecule type" value="Genomic_DNA"/>
</dbReference>
<reference evidence="1" key="1">
    <citation type="submission" date="2021-01" db="EMBL/GenBank/DDBJ databases">
        <authorList>
            <consortium name="Genoscope - CEA"/>
            <person name="William W."/>
        </authorList>
    </citation>
    <scope>NUCLEOTIDE SEQUENCE</scope>
</reference>
<gene>
    <name evidence="1" type="ORF">DARMORV10_C09P12660.1</name>
</gene>
<sequence>MAGPGLSQPCFAFPPFGVAFGTVCGASDRSPVVNSNDRLSCYRFPVARSSCGLLILNGC</sequence>
<protein>
    <submittedName>
        <fullName evidence="1">(rape) hypothetical protein</fullName>
    </submittedName>
</protein>
<dbReference type="AlphaFoldDB" id="A0A816IV53"/>
<name>A0A816IV53_BRANA</name>
<organism evidence="1">
    <name type="scientific">Brassica napus</name>
    <name type="common">Rape</name>
    <dbReference type="NCBI Taxonomy" id="3708"/>
    <lineage>
        <taxon>Eukaryota</taxon>
        <taxon>Viridiplantae</taxon>
        <taxon>Streptophyta</taxon>
        <taxon>Embryophyta</taxon>
        <taxon>Tracheophyta</taxon>
        <taxon>Spermatophyta</taxon>
        <taxon>Magnoliopsida</taxon>
        <taxon>eudicotyledons</taxon>
        <taxon>Gunneridae</taxon>
        <taxon>Pentapetalae</taxon>
        <taxon>rosids</taxon>
        <taxon>malvids</taxon>
        <taxon>Brassicales</taxon>
        <taxon>Brassicaceae</taxon>
        <taxon>Brassiceae</taxon>
        <taxon>Brassica</taxon>
    </lineage>
</organism>
<proteinExistence type="predicted"/>
<accession>A0A816IV53</accession>
<dbReference type="Proteomes" id="UP001295469">
    <property type="component" value="Chromosome C09"/>
</dbReference>